<sequence length="592" mass="60468">MGQPNGNADYGAYDYDQIIKALFENASANSLYTVSANVAEVTAWIKLIGPQLVKLTADLAGENGSWKGPASGTFNRIGTGIGEWVNRLAYELEDPVLHNTINQGGVWLAWAQTAMWKVFNDSTRTLPPVISAGETEPTVTFNETYATEQGRILLAQLAGAYNEQSGSMMPLPTEVDYEKGPTEEIPPPKPPEKTPEQQEMDDLQKKVLEKQLDNLENPPEQEDPPEPPEPPGGEGGVPEPPGGEGGQIPEPPGGEGGGVPEPPGAAGDDALPGGGDALTGDVPAPPGTDLDGDGVPDPPGADLDGDGIPDTAGSDVDGDGIPDPPGARDLDGDGTLDVDGAGIPLPGSNLSPEEALARLNAERTDNADTRLPPVIPPSAIVTNGAGLPGGPGSTFGTSPRGTTGSILDPTGGNTAGSKPFVRGGLPNVPSAPDAPSSRSPRVPVLPTIPDDDVPGGADGRRTGPKIPALDLPEVGPGGGRLPNTSGIRPDGPLLGGSRGDLPGTADRLGTPVSELPNRGGTRGGVPGLASAGVPGQGMMPPMMPPMGGAGGPQQGGDRDRQTWLLEDDDVWRDDDELPPAVLGRGGYDDEET</sequence>
<evidence type="ECO:0008006" key="4">
    <source>
        <dbReference type="Google" id="ProtNLM"/>
    </source>
</evidence>
<feature type="compositionally biased region" description="Basic and acidic residues" evidence="1">
    <location>
        <begin position="190"/>
        <end position="201"/>
    </location>
</feature>
<evidence type="ECO:0000256" key="1">
    <source>
        <dbReference type="SAM" id="MobiDB-lite"/>
    </source>
</evidence>
<comment type="caution">
    <text evidence="2">The sequence shown here is derived from an EMBL/GenBank/DDBJ whole genome shotgun (WGS) entry which is preliminary data.</text>
</comment>
<feature type="compositionally biased region" description="Acidic residues" evidence="1">
    <location>
        <begin position="565"/>
        <end position="577"/>
    </location>
</feature>
<feature type="compositionally biased region" description="Low complexity" evidence="1">
    <location>
        <begin position="287"/>
        <end position="310"/>
    </location>
</feature>
<reference evidence="3" key="1">
    <citation type="journal article" date="2019" name="Int. J. Syst. Evol. Microbiol.">
        <title>The Global Catalogue of Microorganisms (GCM) 10K type strain sequencing project: providing services to taxonomists for standard genome sequencing and annotation.</title>
        <authorList>
            <consortium name="The Broad Institute Genomics Platform"/>
            <consortium name="The Broad Institute Genome Sequencing Center for Infectious Disease"/>
            <person name="Wu L."/>
            <person name="Ma J."/>
        </authorList>
    </citation>
    <scope>NUCLEOTIDE SEQUENCE [LARGE SCALE GENOMIC DNA]</scope>
    <source>
        <strain evidence="3">JCM 31037</strain>
    </source>
</reference>
<feature type="region of interest" description="Disordered" evidence="1">
    <location>
        <begin position="215"/>
        <end position="592"/>
    </location>
</feature>
<feature type="compositionally biased region" description="Low complexity" evidence="1">
    <location>
        <begin position="333"/>
        <end position="342"/>
    </location>
</feature>
<feature type="compositionally biased region" description="Low complexity" evidence="1">
    <location>
        <begin position="428"/>
        <end position="445"/>
    </location>
</feature>
<evidence type="ECO:0000313" key="3">
    <source>
        <dbReference type="Proteomes" id="UP001597260"/>
    </source>
</evidence>
<protein>
    <recommendedName>
        <fullName evidence="4">PPE family protein</fullName>
    </recommendedName>
</protein>
<accession>A0ABW3Y7J7</accession>
<dbReference type="RefSeq" id="WP_377567268.1">
    <property type="nucleotide sequence ID" value="NZ_JBHTMP010000004.1"/>
</dbReference>
<feature type="region of interest" description="Disordered" evidence="1">
    <location>
        <begin position="164"/>
        <end position="201"/>
    </location>
</feature>
<feature type="compositionally biased region" description="Gly residues" evidence="1">
    <location>
        <begin position="232"/>
        <end position="246"/>
    </location>
</feature>
<name>A0ABW3Y7J7_9ACTN</name>
<organism evidence="2 3">
    <name type="scientific">Micromonospora sonneratiae</name>
    <dbReference type="NCBI Taxonomy" id="1184706"/>
    <lineage>
        <taxon>Bacteria</taxon>
        <taxon>Bacillati</taxon>
        <taxon>Actinomycetota</taxon>
        <taxon>Actinomycetes</taxon>
        <taxon>Micromonosporales</taxon>
        <taxon>Micromonosporaceae</taxon>
        <taxon>Micromonospora</taxon>
    </lineage>
</organism>
<gene>
    <name evidence="2" type="ORF">ACFQ4H_04535</name>
</gene>
<evidence type="ECO:0000313" key="2">
    <source>
        <dbReference type="EMBL" id="MFD1320356.1"/>
    </source>
</evidence>
<keyword evidence="3" id="KW-1185">Reference proteome</keyword>
<dbReference type="InterPro" id="IPR028974">
    <property type="entry name" value="TSP_type-3_rpt"/>
</dbReference>
<feature type="compositionally biased region" description="Low complexity" evidence="1">
    <location>
        <begin position="394"/>
        <end position="405"/>
    </location>
</feature>
<proteinExistence type="predicted"/>
<dbReference type="Proteomes" id="UP001597260">
    <property type="component" value="Unassembled WGS sequence"/>
</dbReference>
<dbReference type="SUPFAM" id="SSF103647">
    <property type="entry name" value="TSP type-3 repeat"/>
    <property type="match status" value="1"/>
</dbReference>
<dbReference type="EMBL" id="JBHTMP010000004">
    <property type="protein sequence ID" value="MFD1320356.1"/>
    <property type="molecule type" value="Genomic_DNA"/>
</dbReference>